<dbReference type="AlphaFoldDB" id="A0AAN9E4F3"/>
<proteinExistence type="predicted"/>
<dbReference type="CDD" id="cd00121">
    <property type="entry name" value="MATH"/>
    <property type="match status" value="2"/>
</dbReference>
<evidence type="ECO:0000256" key="3">
    <source>
        <dbReference type="SAM" id="Phobius"/>
    </source>
</evidence>
<dbReference type="SUPFAM" id="SSF49599">
    <property type="entry name" value="TRAF domain-like"/>
    <property type="match status" value="2"/>
</dbReference>
<protein>
    <recommendedName>
        <fullName evidence="4">MATH domain-containing protein</fullName>
    </recommendedName>
</protein>
<dbReference type="SMART" id="SM00061">
    <property type="entry name" value="MATH"/>
    <property type="match status" value="1"/>
</dbReference>
<feature type="domain" description="MATH" evidence="4">
    <location>
        <begin position="384"/>
        <end position="493"/>
    </location>
</feature>
<accession>A0AAN9E4F3</accession>
<dbReference type="PROSITE" id="PS50144">
    <property type="entry name" value="MATH"/>
    <property type="match status" value="2"/>
</dbReference>
<dbReference type="InterPro" id="IPR002083">
    <property type="entry name" value="MATH/TRAF_dom"/>
</dbReference>
<gene>
    <name evidence="5" type="ORF">RIF29_39544</name>
</gene>
<sequence>MDSQKSILRGLRLIYLALASISPLKFLTIGLNLKAFGMDDNQPEAGISSGKFTWTIESFSKKNTKKLESKSFEVGGCKWRIYVHPITKGVDHLSLCLKVSGAIPSVRWRKFAYFKLVLINHIDSQKSIVRETQQKFNSGYRCWGSSFLNLSDFYDPNQGYLMKNICMIEARLTVSDDPFKTATPSLSPCVSIARQTESTKPEDEGTERSYETLSSRSLESKWDQASLPESEETPSPKQVHFGIEKPSIEEAPSPEQVPFGIVIPPSEEIQSPKQACFEPTAPPFYPLYPPIYDDVSKEVPLIHLSEVLHINSFEQEEADFFPLLEEVYGVVCLINLKSVAKVLRHGLNITVQYDIRTMRQNQNVFSNLKAFGMDDNQPEAWISSGKCTWTIESFSKKNTKKLESKSFEVGGCKWRIYVHPINDGCGPFIIVFEETRQKFNFEYSCWKSSFVNLSDFYDPNQGYLMKNICIIEAHITVSDDPLKFHTAGPSQTN</sequence>
<organism evidence="5 6">
    <name type="scientific">Crotalaria pallida</name>
    <name type="common">Smooth rattlebox</name>
    <name type="synonym">Crotalaria striata</name>
    <dbReference type="NCBI Taxonomy" id="3830"/>
    <lineage>
        <taxon>Eukaryota</taxon>
        <taxon>Viridiplantae</taxon>
        <taxon>Streptophyta</taxon>
        <taxon>Embryophyta</taxon>
        <taxon>Tracheophyta</taxon>
        <taxon>Spermatophyta</taxon>
        <taxon>Magnoliopsida</taxon>
        <taxon>eudicotyledons</taxon>
        <taxon>Gunneridae</taxon>
        <taxon>Pentapetalae</taxon>
        <taxon>rosids</taxon>
        <taxon>fabids</taxon>
        <taxon>Fabales</taxon>
        <taxon>Fabaceae</taxon>
        <taxon>Papilionoideae</taxon>
        <taxon>50 kb inversion clade</taxon>
        <taxon>genistoids sensu lato</taxon>
        <taxon>core genistoids</taxon>
        <taxon>Crotalarieae</taxon>
        <taxon>Crotalaria</taxon>
    </lineage>
</organism>
<dbReference type="PANTHER" id="PTHR46236:SF36">
    <property type="entry name" value="MATH (MEPRIN AND TRAF-C-LIKE) DOMAIN PROTEIN"/>
    <property type="match status" value="1"/>
</dbReference>
<evidence type="ECO:0000259" key="4">
    <source>
        <dbReference type="PROSITE" id="PS50144"/>
    </source>
</evidence>
<keyword evidence="6" id="KW-1185">Reference proteome</keyword>
<feature type="region of interest" description="Disordered" evidence="2">
    <location>
        <begin position="190"/>
        <end position="239"/>
    </location>
</feature>
<feature type="compositionally biased region" description="Basic and acidic residues" evidence="2">
    <location>
        <begin position="197"/>
        <end position="210"/>
    </location>
</feature>
<dbReference type="Gene3D" id="2.60.210.10">
    <property type="entry name" value="Apoptosis, Tumor Necrosis Factor Receptor Associated Protein 2, Chain A"/>
    <property type="match status" value="3"/>
</dbReference>
<evidence type="ECO:0000256" key="2">
    <source>
        <dbReference type="SAM" id="MobiDB-lite"/>
    </source>
</evidence>
<name>A0AAN9E4F3_CROPI</name>
<feature type="transmembrane region" description="Helical" evidence="3">
    <location>
        <begin position="12"/>
        <end position="33"/>
    </location>
</feature>
<keyword evidence="3" id="KW-1133">Transmembrane helix</keyword>
<evidence type="ECO:0000313" key="5">
    <source>
        <dbReference type="EMBL" id="KAK7244718.1"/>
    </source>
</evidence>
<keyword evidence="3" id="KW-0472">Membrane</keyword>
<reference evidence="5 6" key="1">
    <citation type="submission" date="2024-01" db="EMBL/GenBank/DDBJ databases">
        <title>The genomes of 5 underutilized Papilionoideae crops provide insights into root nodulation and disease resistanc.</title>
        <authorList>
            <person name="Yuan L."/>
        </authorList>
    </citation>
    <scope>NUCLEOTIDE SEQUENCE [LARGE SCALE GENOMIC DNA]</scope>
    <source>
        <strain evidence="5">ZHUSHIDOU_FW_LH</strain>
        <tissue evidence="5">Leaf</tissue>
    </source>
</reference>
<feature type="domain" description="MATH" evidence="4">
    <location>
        <begin position="49"/>
        <end position="172"/>
    </location>
</feature>
<evidence type="ECO:0000256" key="1">
    <source>
        <dbReference type="ARBA" id="ARBA00023054"/>
    </source>
</evidence>
<keyword evidence="3" id="KW-0812">Transmembrane</keyword>
<comment type="caution">
    <text evidence="5">The sequence shown here is derived from an EMBL/GenBank/DDBJ whole genome shotgun (WGS) entry which is preliminary data.</text>
</comment>
<dbReference type="Pfam" id="PF22486">
    <property type="entry name" value="MATH_2"/>
    <property type="match status" value="2"/>
</dbReference>
<dbReference type="PANTHER" id="PTHR46236">
    <property type="entry name" value="TRAF-LIKE SUPERFAMILY PROTEIN"/>
    <property type="match status" value="1"/>
</dbReference>
<dbReference type="InterPro" id="IPR050804">
    <property type="entry name" value="MCC"/>
</dbReference>
<keyword evidence="1" id="KW-0175">Coiled coil</keyword>
<dbReference type="InterPro" id="IPR008974">
    <property type="entry name" value="TRAF-like"/>
</dbReference>
<dbReference type="Proteomes" id="UP001372338">
    <property type="component" value="Unassembled WGS sequence"/>
</dbReference>
<evidence type="ECO:0000313" key="6">
    <source>
        <dbReference type="Proteomes" id="UP001372338"/>
    </source>
</evidence>
<dbReference type="EMBL" id="JAYWIO010000008">
    <property type="protein sequence ID" value="KAK7244718.1"/>
    <property type="molecule type" value="Genomic_DNA"/>
</dbReference>